<dbReference type="Pfam" id="PF00230">
    <property type="entry name" value="MIP"/>
    <property type="match status" value="1"/>
</dbReference>
<comment type="caution">
    <text evidence="9">The sequence shown here is derived from an EMBL/GenBank/DDBJ whole genome shotgun (WGS) entry which is preliminary data.</text>
</comment>
<evidence type="ECO:0000256" key="5">
    <source>
        <dbReference type="ARBA" id="ARBA00022989"/>
    </source>
</evidence>
<name>A0A0A2WU80_THEFI</name>
<organism evidence="9 10">
    <name type="scientific">Thermus filiformis</name>
    <dbReference type="NCBI Taxonomy" id="276"/>
    <lineage>
        <taxon>Bacteria</taxon>
        <taxon>Thermotogati</taxon>
        <taxon>Deinococcota</taxon>
        <taxon>Deinococci</taxon>
        <taxon>Thermales</taxon>
        <taxon>Thermaceae</taxon>
        <taxon>Thermus</taxon>
    </lineage>
</organism>
<evidence type="ECO:0008006" key="11">
    <source>
        <dbReference type="Google" id="ProtNLM"/>
    </source>
</evidence>
<dbReference type="SUPFAM" id="SSF81338">
    <property type="entry name" value="Aquaporin-like"/>
    <property type="match status" value="1"/>
</dbReference>
<dbReference type="InterPro" id="IPR000425">
    <property type="entry name" value="MIP"/>
</dbReference>
<keyword evidence="10" id="KW-1185">Reference proteome</keyword>
<dbReference type="EMBL" id="JPSL02000036">
    <property type="protein sequence ID" value="KGQ21875.1"/>
    <property type="molecule type" value="Genomic_DNA"/>
</dbReference>
<dbReference type="RefSeq" id="WP_038064355.1">
    <property type="nucleotide sequence ID" value="NZ_JPSL02000036.1"/>
</dbReference>
<dbReference type="GO" id="GO:0015254">
    <property type="term" value="F:glycerol channel activity"/>
    <property type="evidence" value="ECO:0007669"/>
    <property type="project" value="TreeGrafter"/>
</dbReference>
<feature type="transmembrane region" description="Helical" evidence="8">
    <location>
        <begin position="46"/>
        <end position="68"/>
    </location>
</feature>
<evidence type="ECO:0000256" key="2">
    <source>
        <dbReference type="ARBA" id="ARBA00006175"/>
    </source>
</evidence>
<dbReference type="InterPro" id="IPR023271">
    <property type="entry name" value="Aquaporin-like"/>
</dbReference>
<protein>
    <recommendedName>
        <fullName evidence="11">Glycerol transporter</fullName>
    </recommendedName>
</protein>
<evidence type="ECO:0000313" key="10">
    <source>
        <dbReference type="Proteomes" id="UP000030364"/>
    </source>
</evidence>
<dbReference type="OrthoDB" id="9807293at2"/>
<keyword evidence="3 7" id="KW-0813">Transport</keyword>
<dbReference type="InterPro" id="IPR050363">
    <property type="entry name" value="MIP/Aquaporin"/>
</dbReference>
<feature type="transmembrane region" description="Helical" evidence="8">
    <location>
        <begin position="89"/>
        <end position="111"/>
    </location>
</feature>
<evidence type="ECO:0000256" key="4">
    <source>
        <dbReference type="ARBA" id="ARBA00022692"/>
    </source>
</evidence>
<evidence type="ECO:0000256" key="1">
    <source>
        <dbReference type="ARBA" id="ARBA00004141"/>
    </source>
</evidence>
<keyword evidence="5 8" id="KW-1133">Transmembrane helix</keyword>
<dbReference type="Gene3D" id="1.20.1080.10">
    <property type="entry name" value="Glycerol uptake facilitator protein"/>
    <property type="match status" value="1"/>
</dbReference>
<feature type="transmembrane region" description="Helical" evidence="8">
    <location>
        <begin position="184"/>
        <end position="207"/>
    </location>
</feature>
<reference evidence="9 10" key="1">
    <citation type="journal article" date="2015" name="Genome Announc.">
        <title>Draft Genome Sequence of the Thermophile Thermus filiformis ATCC 43280, Producer of Carotenoid-(Di)glucoside-Branched Fatty Acid (Di)esters and Source of Hyperthermostable Enzymes of Biotechnological Interest.</title>
        <authorList>
            <person name="Mandelli F."/>
            <person name="Oliveira Ramires B."/>
            <person name="Couger M.B."/>
            <person name="Paixao D.A."/>
            <person name="Camilo C.M."/>
            <person name="Polikarpov I."/>
            <person name="Prade R."/>
            <person name="Riano-Pachon D.M."/>
            <person name="Squina F.M."/>
        </authorList>
    </citation>
    <scope>NUCLEOTIDE SEQUENCE [LARGE SCALE GENOMIC DNA]</scope>
    <source>
        <strain evidence="9 10">ATCC 43280</strain>
    </source>
</reference>
<evidence type="ECO:0000256" key="6">
    <source>
        <dbReference type="ARBA" id="ARBA00023136"/>
    </source>
</evidence>
<dbReference type="PROSITE" id="PS00221">
    <property type="entry name" value="MIP"/>
    <property type="match status" value="1"/>
</dbReference>
<dbReference type="PRINTS" id="PR00783">
    <property type="entry name" value="MINTRINSICP"/>
</dbReference>
<evidence type="ECO:0000256" key="3">
    <source>
        <dbReference type="ARBA" id="ARBA00022448"/>
    </source>
</evidence>
<evidence type="ECO:0000313" key="9">
    <source>
        <dbReference type="EMBL" id="KGQ21875.1"/>
    </source>
</evidence>
<dbReference type="GO" id="GO:0005886">
    <property type="term" value="C:plasma membrane"/>
    <property type="evidence" value="ECO:0007669"/>
    <property type="project" value="TreeGrafter"/>
</dbReference>
<dbReference type="STRING" id="276.THFILI_02040"/>
<feature type="transmembrane region" description="Helical" evidence="8">
    <location>
        <begin position="12"/>
        <end position="34"/>
    </location>
</feature>
<dbReference type="InterPro" id="IPR022357">
    <property type="entry name" value="MIP_CS"/>
</dbReference>
<gene>
    <name evidence="9" type="ORF">THFILI_02040</name>
</gene>
<keyword evidence="4 7" id="KW-0812">Transmembrane</keyword>
<dbReference type="PANTHER" id="PTHR43829">
    <property type="entry name" value="AQUAPORIN OR AQUAGLYCEROPORIN RELATED"/>
    <property type="match status" value="1"/>
</dbReference>
<dbReference type="NCBIfam" id="TIGR00861">
    <property type="entry name" value="MIP"/>
    <property type="match status" value="1"/>
</dbReference>
<evidence type="ECO:0000256" key="7">
    <source>
        <dbReference type="RuleBase" id="RU000477"/>
    </source>
</evidence>
<feature type="transmembrane region" description="Helical" evidence="8">
    <location>
        <begin position="151"/>
        <end position="172"/>
    </location>
</feature>
<feature type="transmembrane region" description="Helical" evidence="8">
    <location>
        <begin position="238"/>
        <end position="257"/>
    </location>
</feature>
<comment type="subcellular location">
    <subcellularLocation>
        <location evidence="1">Membrane</location>
        <topology evidence="1">Multi-pass membrane protein</topology>
    </subcellularLocation>
</comment>
<dbReference type="AlphaFoldDB" id="A0A0A2WU80"/>
<dbReference type="PANTHER" id="PTHR43829:SF9">
    <property type="entry name" value="AQUAPORIN-9"/>
    <property type="match status" value="1"/>
</dbReference>
<dbReference type="PATRIC" id="fig|276.5.peg.1309"/>
<keyword evidence="6 8" id="KW-0472">Membrane</keyword>
<evidence type="ECO:0000256" key="8">
    <source>
        <dbReference type="SAM" id="Phobius"/>
    </source>
</evidence>
<sequence>MKERSWTQEGLTEALGTFVLVLFTVGVVAQTALAPRLSPFGYDWNTIALGCGLAVALGIYVAGGVSRAHLNPAVTLALAVTGRFPWRGVLPYILGQMAGGFLGALAAYLVYREGLVAAGMPNVWCTGPGSVFGRAFWGAGPGGEALGTYSLASAFLSEVLGTALLLWGILALTEGRLAPGANLAPLLIGLVVAAVGLSLGGPSGFALNPARDLAPRLLGALAGTEGLFQGPYWLGPPLLGSLLGGVLGAWTYGRLVLSVREKA</sequence>
<proteinExistence type="inferred from homology"/>
<accession>A0A0A2WU80</accession>
<dbReference type="Proteomes" id="UP000030364">
    <property type="component" value="Unassembled WGS sequence"/>
</dbReference>
<comment type="similarity">
    <text evidence="2 7">Belongs to the MIP/aquaporin (TC 1.A.8) family.</text>
</comment>